<name>A0A6B0UTQ3_IXORI</name>
<reference evidence="2" key="1">
    <citation type="submission" date="2019-12" db="EMBL/GenBank/DDBJ databases">
        <title>An insight into the sialome of adult female Ixodes ricinus ticks feeding for 6 days.</title>
        <authorList>
            <person name="Perner J."/>
            <person name="Ribeiro J.M.C."/>
        </authorList>
    </citation>
    <scope>NUCLEOTIDE SEQUENCE</scope>
    <source>
        <strain evidence="2">Semi-engorged</strain>
        <tissue evidence="2">Salivary glands</tissue>
    </source>
</reference>
<evidence type="ECO:0000313" key="2">
    <source>
        <dbReference type="EMBL" id="MXU92658.1"/>
    </source>
</evidence>
<dbReference type="EMBL" id="GIFC01010575">
    <property type="protein sequence ID" value="MXU92658.1"/>
    <property type="molecule type" value="Transcribed_RNA"/>
</dbReference>
<feature type="chain" id="PRO_5025467508" evidence="1">
    <location>
        <begin position="33"/>
        <end position="136"/>
    </location>
</feature>
<sequence>MKNTGLSFFIIQTARLIVAMLVLLTICKPIAAGVDITGVENLAPNCKGTIKALCNKTKNGKLQKITVTPRKCEATCTYKPDSTPNMIQSDGVLIRKREHEIVHLPNRMPCAFGAECKNGNCICKFCNENINGKKSR</sequence>
<keyword evidence="1" id="KW-0732">Signal</keyword>
<evidence type="ECO:0000256" key="1">
    <source>
        <dbReference type="SAM" id="SignalP"/>
    </source>
</evidence>
<protein>
    <submittedName>
        <fullName evidence="2">Putative conserved secreted protein</fullName>
    </submittedName>
</protein>
<proteinExistence type="predicted"/>
<dbReference type="AlphaFoldDB" id="A0A6B0UTQ3"/>
<organism evidence="2">
    <name type="scientific">Ixodes ricinus</name>
    <name type="common">Common tick</name>
    <name type="synonym">Acarus ricinus</name>
    <dbReference type="NCBI Taxonomy" id="34613"/>
    <lineage>
        <taxon>Eukaryota</taxon>
        <taxon>Metazoa</taxon>
        <taxon>Ecdysozoa</taxon>
        <taxon>Arthropoda</taxon>
        <taxon>Chelicerata</taxon>
        <taxon>Arachnida</taxon>
        <taxon>Acari</taxon>
        <taxon>Parasitiformes</taxon>
        <taxon>Ixodida</taxon>
        <taxon>Ixodoidea</taxon>
        <taxon>Ixodidae</taxon>
        <taxon>Ixodinae</taxon>
        <taxon>Ixodes</taxon>
    </lineage>
</organism>
<accession>A0A6B0UTQ3</accession>
<feature type="signal peptide" evidence="1">
    <location>
        <begin position="1"/>
        <end position="32"/>
    </location>
</feature>